<reference evidence="4" key="2">
    <citation type="journal article" date="2016" name="Sci. Rep.">
        <title>Dictyocaulus viviparus genome, variome and transcriptome elucidate lungworm biology and support future intervention.</title>
        <authorList>
            <person name="McNulty S.N."/>
            <person name="Strube C."/>
            <person name="Rosa B.A."/>
            <person name="Martin J.C."/>
            <person name="Tyagi R."/>
            <person name="Choi Y.J."/>
            <person name="Wang Q."/>
            <person name="Hallsworth Pepin K."/>
            <person name="Zhang X."/>
            <person name="Ozersky P."/>
            <person name="Wilson R.K."/>
            <person name="Sternberg P.W."/>
            <person name="Gasser R.B."/>
            <person name="Mitreva M."/>
        </authorList>
    </citation>
    <scope>NUCLEOTIDE SEQUENCE [LARGE SCALE GENOMIC DNA]</scope>
    <source>
        <strain evidence="4">HannoverDv2000</strain>
    </source>
</reference>
<reference evidence="3 4" key="1">
    <citation type="submission" date="2013-11" db="EMBL/GenBank/DDBJ databases">
        <title>Draft genome of the bovine lungworm Dictyocaulus viviparus.</title>
        <authorList>
            <person name="Mitreva M."/>
        </authorList>
    </citation>
    <scope>NUCLEOTIDE SEQUENCE [LARGE SCALE GENOMIC DNA]</scope>
    <source>
        <strain evidence="3 4">HannoverDv2000</strain>
    </source>
</reference>
<dbReference type="Proteomes" id="UP000053766">
    <property type="component" value="Unassembled WGS sequence"/>
</dbReference>
<name>A0A0D8XAI1_DICVI</name>
<gene>
    <name evidence="3" type="ORF">DICVIV_12409</name>
</gene>
<feature type="transmembrane region" description="Helical" evidence="2">
    <location>
        <begin position="12"/>
        <end position="30"/>
    </location>
</feature>
<accession>A0A0D8XAI1</accession>
<evidence type="ECO:0000313" key="4">
    <source>
        <dbReference type="Proteomes" id="UP000053766"/>
    </source>
</evidence>
<feature type="transmembrane region" description="Helical" evidence="2">
    <location>
        <begin position="78"/>
        <end position="95"/>
    </location>
</feature>
<evidence type="ECO:0000256" key="2">
    <source>
        <dbReference type="SAM" id="Phobius"/>
    </source>
</evidence>
<feature type="compositionally biased region" description="Polar residues" evidence="1">
    <location>
        <begin position="132"/>
        <end position="147"/>
    </location>
</feature>
<dbReference type="AlphaFoldDB" id="A0A0D8XAI1"/>
<organism evidence="3 4">
    <name type="scientific">Dictyocaulus viviparus</name>
    <name type="common">Bovine lungworm</name>
    <dbReference type="NCBI Taxonomy" id="29172"/>
    <lineage>
        <taxon>Eukaryota</taxon>
        <taxon>Metazoa</taxon>
        <taxon>Ecdysozoa</taxon>
        <taxon>Nematoda</taxon>
        <taxon>Chromadorea</taxon>
        <taxon>Rhabditida</taxon>
        <taxon>Rhabditina</taxon>
        <taxon>Rhabditomorpha</taxon>
        <taxon>Strongyloidea</taxon>
        <taxon>Metastrongylidae</taxon>
        <taxon>Dictyocaulus</taxon>
    </lineage>
</organism>
<protein>
    <recommendedName>
        <fullName evidence="5">MARVEL domain-containing protein</fullName>
    </recommendedName>
</protein>
<keyword evidence="2" id="KW-0472">Membrane</keyword>
<feature type="region of interest" description="Disordered" evidence="1">
    <location>
        <begin position="132"/>
        <end position="160"/>
    </location>
</feature>
<sequence length="160" mass="18180">MALYDMKELPHLVKPVTLILIIFQMIFVFSPGYRTFGWFVITTTIIQLLTCVFLVLAITLNVTALYNAPVWPVAEMSFSAVFVVFQLINFFFFIVNMFKHFNAFLLFGLVESSLLGLIWLFNGYQWFRARTPSSSTPSNANQTNSTPRFAPTYPAGVNPA</sequence>
<evidence type="ECO:0000313" key="3">
    <source>
        <dbReference type="EMBL" id="KJH41610.1"/>
    </source>
</evidence>
<keyword evidence="2" id="KW-1133">Transmembrane helix</keyword>
<keyword evidence="2" id="KW-0812">Transmembrane</keyword>
<dbReference type="OrthoDB" id="5834409at2759"/>
<evidence type="ECO:0008006" key="5">
    <source>
        <dbReference type="Google" id="ProtNLM"/>
    </source>
</evidence>
<keyword evidence="4" id="KW-1185">Reference proteome</keyword>
<proteinExistence type="predicted"/>
<feature type="transmembrane region" description="Helical" evidence="2">
    <location>
        <begin position="101"/>
        <end position="121"/>
    </location>
</feature>
<dbReference type="EMBL" id="KN716789">
    <property type="protein sequence ID" value="KJH41610.1"/>
    <property type="molecule type" value="Genomic_DNA"/>
</dbReference>
<feature type="transmembrane region" description="Helical" evidence="2">
    <location>
        <begin position="36"/>
        <end position="66"/>
    </location>
</feature>
<evidence type="ECO:0000256" key="1">
    <source>
        <dbReference type="SAM" id="MobiDB-lite"/>
    </source>
</evidence>